<evidence type="ECO:0000256" key="1">
    <source>
        <dbReference type="SAM" id="Phobius"/>
    </source>
</evidence>
<keyword evidence="1" id="KW-0812">Transmembrane</keyword>
<keyword evidence="3" id="KW-1185">Reference proteome</keyword>
<dbReference type="AlphaFoldDB" id="A0A814JDJ8"/>
<protein>
    <submittedName>
        <fullName evidence="2">Uncharacterized protein</fullName>
    </submittedName>
</protein>
<proteinExistence type="predicted"/>
<name>A0A814JDJ8_9BILA</name>
<keyword evidence="1" id="KW-1133">Transmembrane helix</keyword>
<dbReference type="Proteomes" id="UP000663879">
    <property type="component" value="Unassembled WGS sequence"/>
</dbReference>
<evidence type="ECO:0000313" key="2">
    <source>
        <dbReference type="EMBL" id="CAF1035368.1"/>
    </source>
</evidence>
<gene>
    <name evidence="2" type="ORF">OXX778_LOCUS18081</name>
</gene>
<dbReference type="EMBL" id="CAJNOC010004853">
    <property type="protein sequence ID" value="CAF1035368.1"/>
    <property type="molecule type" value="Genomic_DNA"/>
</dbReference>
<keyword evidence="1" id="KW-0472">Membrane</keyword>
<sequence>MGAEISNLIGVINRNSLTYFAFQFWRSVLIDLRIFFTDFFCRINLQSINNVKEKIRKENYVFLSNLKKQNKNLISIDKLLNNVKKLNEIYVGENYNNREFFSDKINEVYSKINDFLNDYDNFLIQFENSFKLPDEFNKLSSSILVPNKKFYSILLAILIMSYIVESVRRVRNSEGFFGKAGEIKIGDFVISNVITWTDTFAIGFFFFIYLAFKSFVFFENIEKKANEIKEQTEKKYFTFSEEYFTQITNCFRIRINIQELYSFTQILKTDDKEKIGMMYNFYKETIFDDMLNDLEFLRNSHQKLIDILVNINS</sequence>
<comment type="caution">
    <text evidence="2">The sequence shown here is derived from an EMBL/GenBank/DDBJ whole genome shotgun (WGS) entry which is preliminary data.</text>
</comment>
<organism evidence="2 3">
    <name type="scientific">Brachionus calyciflorus</name>
    <dbReference type="NCBI Taxonomy" id="104777"/>
    <lineage>
        <taxon>Eukaryota</taxon>
        <taxon>Metazoa</taxon>
        <taxon>Spiralia</taxon>
        <taxon>Gnathifera</taxon>
        <taxon>Rotifera</taxon>
        <taxon>Eurotatoria</taxon>
        <taxon>Monogononta</taxon>
        <taxon>Pseudotrocha</taxon>
        <taxon>Ploima</taxon>
        <taxon>Brachionidae</taxon>
        <taxon>Brachionus</taxon>
    </lineage>
</organism>
<accession>A0A814JDJ8</accession>
<reference evidence="2" key="1">
    <citation type="submission" date="2021-02" db="EMBL/GenBank/DDBJ databases">
        <authorList>
            <person name="Nowell W R."/>
        </authorList>
    </citation>
    <scope>NUCLEOTIDE SEQUENCE</scope>
    <source>
        <strain evidence="2">Ploen Becks lab</strain>
    </source>
</reference>
<evidence type="ECO:0000313" key="3">
    <source>
        <dbReference type="Proteomes" id="UP000663879"/>
    </source>
</evidence>
<feature type="transmembrane region" description="Helical" evidence="1">
    <location>
        <begin position="150"/>
        <end position="167"/>
    </location>
</feature>
<feature type="transmembrane region" description="Helical" evidence="1">
    <location>
        <begin position="188"/>
        <end position="212"/>
    </location>
</feature>